<dbReference type="EMBL" id="AAHMAG010000007">
    <property type="protein sequence ID" value="EBX7088567.1"/>
    <property type="molecule type" value="Genomic_DNA"/>
</dbReference>
<organism evidence="2">
    <name type="scientific">Salmonella enterica subsp. enterica serovar Napoli</name>
    <dbReference type="NCBI Taxonomy" id="1151001"/>
    <lineage>
        <taxon>Bacteria</taxon>
        <taxon>Pseudomonadati</taxon>
        <taxon>Pseudomonadota</taxon>
        <taxon>Gammaproteobacteria</taxon>
        <taxon>Enterobacterales</taxon>
        <taxon>Enterobacteriaceae</taxon>
        <taxon>Salmonella</taxon>
    </lineage>
</organism>
<reference evidence="2" key="3">
    <citation type="submission" date="2018-07" db="EMBL/GenBank/DDBJ databases">
        <authorList>
            <person name="Ashton P.M."/>
            <person name="Dallman T."/>
            <person name="Nair S."/>
            <person name="De Pinna E."/>
            <person name="Peters T."/>
            <person name="Grant K."/>
        </authorList>
    </citation>
    <scope>NUCLEOTIDE SEQUENCE</scope>
    <source>
        <strain evidence="1">161071</strain>
        <strain evidence="2">307234</strain>
    </source>
</reference>
<protein>
    <submittedName>
        <fullName evidence="2">Uncharacterized protein</fullName>
    </submittedName>
</protein>
<sequence length="156" mass="17953">MKNSKSVNELISAVNEFLRNSNLERLIDNGIHKALCNLVDAASQQQEIIDSLLEQLKAKSPVNNAIKEESGTVFRRSYYRNGVHAGNIYFKIEAFEGVKSWAEELKADFESCLNDLISRLHPKHRSCFGTITINDSLKLTQEQKAEWERFFKQNYQ</sequence>
<evidence type="ECO:0000313" key="3">
    <source>
        <dbReference type="EMBL" id="HAC6989949.1"/>
    </source>
</evidence>
<dbReference type="AlphaFoldDB" id="A0A5I0FQL4"/>
<accession>A0A5I0FQL4</accession>
<proteinExistence type="predicted"/>
<name>A0A5I0FQL4_SALET</name>
<evidence type="ECO:0000313" key="1">
    <source>
        <dbReference type="EMBL" id="EBU6389524.1"/>
    </source>
</evidence>
<evidence type="ECO:0000313" key="2">
    <source>
        <dbReference type="EMBL" id="EBX7088567.1"/>
    </source>
</evidence>
<dbReference type="EMBL" id="DAAMKA010000051">
    <property type="protein sequence ID" value="HAC6989949.1"/>
    <property type="molecule type" value="Genomic_DNA"/>
</dbReference>
<comment type="caution">
    <text evidence="2">The sequence shown here is derived from an EMBL/GenBank/DDBJ whole genome shotgun (WGS) entry which is preliminary data.</text>
</comment>
<evidence type="ECO:0000313" key="4">
    <source>
        <dbReference type="EMBL" id="HAF7185540.1"/>
    </source>
</evidence>
<dbReference type="EMBL" id="AAHCRV010000008">
    <property type="protein sequence ID" value="EBU6389524.1"/>
    <property type="molecule type" value="Genomic_DNA"/>
</dbReference>
<reference evidence="3" key="1">
    <citation type="journal article" date="2018" name="Genome Biol.">
        <title>SKESA: strategic k-mer extension for scrupulous assemblies.</title>
        <authorList>
            <person name="Souvorov A."/>
            <person name="Agarwala R."/>
            <person name="Lipman D.J."/>
        </authorList>
    </citation>
    <scope>NUCLEOTIDE SEQUENCE</scope>
    <source>
        <strain evidence="3">Salmonella enterica</strain>
    </source>
</reference>
<reference evidence="3" key="2">
    <citation type="submission" date="2018-07" db="EMBL/GenBank/DDBJ databases">
        <authorList>
            <consortium name="NCBI Pathogen Detection Project"/>
        </authorList>
    </citation>
    <scope>NUCLEOTIDE SEQUENCE</scope>
    <source>
        <strain evidence="3">Salmonella enterica</strain>
    </source>
</reference>
<dbReference type="EMBL" id="DAAWBK010000105">
    <property type="protein sequence ID" value="HAF7185540.1"/>
    <property type="molecule type" value="Genomic_DNA"/>
</dbReference>
<gene>
    <name evidence="1" type="ORF">DRA33_05145</name>
    <name evidence="2" type="ORF">DS367_04565</name>
    <name evidence="3" type="ORF">G0E06_17490</name>
    <name evidence="4" type="ORF">G9X08_003037</name>
</gene>